<organism evidence="2 3">
    <name type="scientific">Enterococcus faecium</name>
    <name type="common">Streptococcus faecium</name>
    <dbReference type="NCBI Taxonomy" id="1352"/>
    <lineage>
        <taxon>Bacteria</taxon>
        <taxon>Bacillati</taxon>
        <taxon>Bacillota</taxon>
        <taxon>Bacilli</taxon>
        <taxon>Lactobacillales</taxon>
        <taxon>Enterococcaceae</taxon>
        <taxon>Enterococcus</taxon>
    </lineage>
</organism>
<dbReference type="Proteomes" id="UP001260956">
    <property type="component" value="Unassembled WGS sequence"/>
</dbReference>
<evidence type="ECO:0000313" key="3">
    <source>
        <dbReference type="Proteomes" id="UP001260956"/>
    </source>
</evidence>
<evidence type="ECO:0000256" key="1">
    <source>
        <dbReference type="SAM" id="Phobius"/>
    </source>
</evidence>
<dbReference type="RefSeq" id="WP_196380960.1">
    <property type="nucleotide sequence ID" value="NZ_CP116520.1"/>
</dbReference>
<evidence type="ECO:0000313" key="2">
    <source>
        <dbReference type="EMBL" id="MDT2370167.1"/>
    </source>
</evidence>
<protein>
    <submittedName>
        <fullName evidence="2">DUF3789 domain-containing protein</fullName>
    </submittedName>
</protein>
<sequence length="45" mass="4825">MKRGIVMGIVKDIILVFGGSMIGVTVMCLMHASAAEDRAMEKKGE</sequence>
<name>A0AAW8RJ27_ENTFC</name>
<feature type="transmembrane region" description="Helical" evidence="1">
    <location>
        <begin position="12"/>
        <end position="32"/>
    </location>
</feature>
<keyword evidence="1" id="KW-0812">Transmembrane</keyword>
<accession>A0AAW8RJ27</accession>
<keyword evidence="1" id="KW-0472">Membrane</keyword>
<dbReference type="InterPro" id="IPR024522">
    <property type="entry name" value="DUF3789"/>
</dbReference>
<dbReference type="AlphaFoldDB" id="A0AAW8RJ27"/>
<keyword evidence="1" id="KW-1133">Transmembrane helix</keyword>
<comment type="caution">
    <text evidence="2">The sequence shown here is derived from an EMBL/GenBank/DDBJ whole genome shotgun (WGS) entry which is preliminary data.</text>
</comment>
<dbReference type="EMBL" id="JARPTX010000024">
    <property type="protein sequence ID" value="MDT2370167.1"/>
    <property type="molecule type" value="Genomic_DNA"/>
</dbReference>
<dbReference type="Pfam" id="PF12664">
    <property type="entry name" value="DUF3789"/>
    <property type="match status" value="1"/>
</dbReference>
<gene>
    <name evidence="2" type="ORF">P6Z85_08350</name>
</gene>
<proteinExistence type="predicted"/>
<reference evidence="2" key="1">
    <citation type="submission" date="2023-03" db="EMBL/GenBank/DDBJ databases">
        <authorList>
            <person name="Shen W."/>
            <person name="Cai J."/>
        </authorList>
    </citation>
    <scope>NUCLEOTIDE SEQUENCE</scope>
    <source>
        <strain evidence="2">B1010-2</strain>
    </source>
</reference>